<dbReference type="Proteomes" id="UP001332192">
    <property type="component" value="Chromosome"/>
</dbReference>
<feature type="domain" description="Transposase IS110-like N-terminal" evidence="2">
    <location>
        <begin position="6"/>
        <end position="167"/>
    </location>
</feature>
<keyword evidence="5" id="KW-1185">Reference proteome</keyword>
<dbReference type="InterPro" id="IPR047650">
    <property type="entry name" value="Transpos_IS110"/>
</dbReference>
<feature type="compositionally biased region" description="Basic and acidic residues" evidence="1">
    <location>
        <begin position="436"/>
        <end position="464"/>
    </location>
</feature>
<gene>
    <name evidence="4" type="ORF">U7230_08795</name>
</gene>
<dbReference type="NCBIfam" id="NF033542">
    <property type="entry name" value="transpos_IS110"/>
    <property type="match status" value="1"/>
</dbReference>
<protein>
    <submittedName>
        <fullName evidence="4">IS110 family transposase</fullName>
    </submittedName>
</protein>
<evidence type="ECO:0000259" key="3">
    <source>
        <dbReference type="Pfam" id="PF02371"/>
    </source>
</evidence>
<organism evidence="4 5">
    <name type="scientific">Carboxydichorda subterranea</name>
    <dbReference type="NCBI Taxonomy" id="3109565"/>
    <lineage>
        <taxon>Bacteria</taxon>
        <taxon>Bacillati</taxon>
        <taxon>Bacillota</taxon>
        <taxon>Limnochordia</taxon>
        <taxon>Limnochordales</taxon>
        <taxon>Geochordaceae</taxon>
        <taxon>Carboxydichorda</taxon>
    </lineage>
</organism>
<dbReference type="PANTHER" id="PTHR33055:SF13">
    <property type="entry name" value="TRANSPOSASE"/>
    <property type="match status" value="1"/>
</dbReference>
<dbReference type="Pfam" id="PF02371">
    <property type="entry name" value="Transposase_20"/>
    <property type="match status" value="1"/>
</dbReference>
<evidence type="ECO:0000256" key="1">
    <source>
        <dbReference type="SAM" id="MobiDB-lite"/>
    </source>
</evidence>
<name>A0ABZ1BUA3_9FIRM</name>
<sequence length="499" mass="55805">MKTWTVGVDVGVRSTHRAEVVDERFEPVFHARFTTHPEAIDRFLHELASRKPAEVSVRFVLEPTGSVWKTLAAYLVARGYAVYQATPTEVHGMRAAMGHRHRKTDKLDALALAKLPAVAPERIRPVLLPPDPRWEQLQRGVRREHKLARRIANSTNELQALLDEAIPGLASLFPDPAQPLAQAIYRYWSHPGRLARQAPEKLARTLTRQSGRPVSVEEAATLVELARQAVALGRAQEPAASALCREIACELRLFNLLTQEQRQVQAENYALYRDLDPQGHVQSLPGVGEVAAPALLSLKPLVDRLPKTRQLRAYSGYVPKVEQSGQRVGHPRMSKAGPAWLKRILYMAADAARRVDPQLAQVYRRAMMEKGAPHTKAVCAVVPHLLDRLFCVLKENRPYEFRDLAQQPVERTEARALAQALAVPEEVRRRLRVRQKAMDQHRRGPSRREGHRPEGPGDPQRERPPALSVPMQTPGSNALGIERVARSATRGPLACKATP</sequence>
<dbReference type="PANTHER" id="PTHR33055">
    <property type="entry name" value="TRANSPOSASE FOR INSERTION SEQUENCE ELEMENT IS1111A"/>
    <property type="match status" value="1"/>
</dbReference>
<evidence type="ECO:0000313" key="4">
    <source>
        <dbReference type="EMBL" id="WRP16200.1"/>
    </source>
</evidence>
<dbReference type="Pfam" id="PF01548">
    <property type="entry name" value="DEDD_Tnp_IS110"/>
    <property type="match status" value="1"/>
</dbReference>
<proteinExistence type="predicted"/>
<dbReference type="RefSeq" id="WP_324715472.1">
    <property type="nucleotide sequence ID" value="NZ_CP141615.1"/>
</dbReference>
<accession>A0ABZ1BUA3</accession>
<evidence type="ECO:0000259" key="2">
    <source>
        <dbReference type="Pfam" id="PF01548"/>
    </source>
</evidence>
<dbReference type="EMBL" id="CP141615">
    <property type="protein sequence ID" value="WRP16200.1"/>
    <property type="molecule type" value="Genomic_DNA"/>
</dbReference>
<feature type="domain" description="Transposase IS116/IS110/IS902 C-terminal" evidence="3">
    <location>
        <begin position="281"/>
        <end position="363"/>
    </location>
</feature>
<dbReference type="InterPro" id="IPR003346">
    <property type="entry name" value="Transposase_20"/>
</dbReference>
<feature type="region of interest" description="Disordered" evidence="1">
    <location>
        <begin position="434"/>
        <end position="499"/>
    </location>
</feature>
<evidence type="ECO:0000313" key="5">
    <source>
        <dbReference type="Proteomes" id="UP001332192"/>
    </source>
</evidence>
<reference evidence="4 5" key="1">
    <citation type="journal article" date="2024" name="Front. Microbiol.">
        <title>Novel thermophilic genera Geochorda gen. nov. and Carboxydochorda gen. nov. from the deep terrestrial subsurface reveal the ecophysiological diversity in the class Limnochordia.</title>
        <authorList>
            <person name="Karnachuk O.V."/>
            <person name="Lukina A.P."/>
            <person name="Avakyan M.R."/>
            <person name="Kadnikov V.V."/>
            <person name="Begmatov S."/>
            <person name="Beletsky A.V."/>
            <person name="Vlasova K.G."/>
            <person name="Novikov A.A."/>
            <person name="Shcherbakova V.A."/>
            <person name="Mardanov A.V."/>
            <person name="Ravin N.V."/>
        </authorList>
    </citation>
    <scope>NUCLEOTIDE SEQUENCE [LARGE SCALE GENOMIC DNA]</scope>
    <source>
        <strain evidence="4 5">L945</strain>
    </source>
</reference>
<dbReference type="InterPro" id="IPR002525">
    <property type="entry name" value="Transp_IS110-like_N"/>
</dbReference>